<reference evidence="11" key="1">
    <citation type="submission" date="2018-09" db="EMBL/GenBank/DDBJ databases">
        <title>Common duck and Muscovy duck high density SNP chip.</title>
        <authorList>
            <person name="Vignal A."/>
            <person name="Thebault N."/>
            <person name="Warren W.C."/>
        </authorList>
    </citation>
    <scope>NUCLEOTIDE SEQUENCE [LARGE SCALE GENOMIC DNA]</scope>
</reference>
<feature type="compositionally biased region" description="Polar residues" evidence="10">
    <location>
        <begin position="343"/>
        <end position="358"/>
    </location>
</feature>
<dbReference type="PANTHER" id="PTHR16299">
    <property type="entry name" value="CENTROSOMAL PROTEIN KIZUNA"/>
    <property type="match status" value="1"/>
</dbReference>
<feature type="region of interest" description="Disordered" evidence="10">
    <location>
        <begin position="340"/>
        <end position="367"/>
    </location>
</feature>
<reference evidence="11" key="3">
    <citation type="submission" date="2025-09" db="UniProtKB">
        <authorList>
            <consortium name="Ensembl"/>
        </authorList>
    </citation>
    <scope>IDENTIFICATION</scope>
</reference>
<evidence type="ECO:0000313" key="12">
    <source>
        <dbReference type="Proteomes" id="UP000694556"/>
    </source>
</evidence>
<feature type="region of interest" description="Disordered" evidence="10">
    <location>
        <begin position="390"/>
        <end position="421"/>
    </location>
</feature>
<dbReference type="AlphaFoldDB" id="A0A8C3BFL6"/>
<dbReference type="GO" id="GO:0007051">
    <property type="term" value="P:spindle organization"/>
    <property type="evidence" value="ECO:0007669"/>
    <property type="project" value="InterPro"/>
</dbReference>
<sequence length="714" mass="77285">MHTPRDARACSFHELRAQGGEPCPLSVCRAPPLPRATPRALPALPRAARPRRHGNARRDLPGRGGAGQGGRRRVGHGRKQRGMRRGAGRGPGPGSGPGGLLRRLRDSETRRLELERELVEYKKSDAYLIKLKYMKLKEYLEEINKRQKRALLRNQAILKELNQFEAHMKTSISELIQKMEWYGREIKSVLSLREGSLSARGDEEEYNKQNPWVVRPAGIHSGTAMSRGLYHPATIFMGRHMSAAWNMQQKASHAAESHSVPEPCSHGQAALSSDETGRCFPRVGSDMPCTSKPDKEDAKADALVREKMPITSGVVLAESSMRSSLTILTEHRNPAEYRLLSPSRGSVESRTADLNSDTSVEEEEVTREHLVASAEDTQPVPVAFVPEPSISEEDQESIPGSQDGLSNGQPSQAVSEDSSSEPLVCAGEGMLMAAGSRTRAGGTHPTEVFSPQPSSPCAAEEEPLGSLAADGFCNQASSLKEDDLEAGEAALCHQPKALPQSLRGGHPLPGNIPCAARGAGEQSRPDLPQDVDVLDVQDVLQAPLSNPMSFVAGHCSLLTEEVVAMFENLLVSGKEVPDDQAPPLLREVLPEEGCGDRSSIQSNESSYSLPSIPNDGGEIKQAKHAPQLDGTGKQGCDIGNDSSKRKESQEMCSERSSSSERSGDLSRTGIRKGFVTAIKSKAFWGISDVSSSESEAALHPQVHSTEADEFDFYD</sequence>
<keyword evidence="5" id="KW-0963">Cytoplasm</keyword>
<feature type="compositionally biased region" description="Basic residues" evidence="10">
    <location>
        <begin position="70"/>
        <end position="87"/>
    </location>
</feature>
<organism evidence="11 12">
    <name type="scientific">Cairina moschata</name>
    <name type="common">Muscovy duck</name>
    <dbReference type="NCBI Taxonomy" id="8855"/>
    <lineage>
        <taxon>Eukaryota</taxon>
        <taxon>Metazoa</taxon>
        <taxon>Chordata</taxon>
        <taxon>Craniata</taxon>
        <taxon>Vertebrata</taxon>
        <taxon>Euteleostomi</taxon>
        <taxon>Archelosauria</taxon>
        <taxon>Archosauria</taxon>
        <taxon>Dinosauria</taxon>
        <taxon>Saurischia</taxon>
        <taxon>Theropoda</taxon>
        <taxon>Coelurosauria</taxon>
        <taxon>Aves</taxon>
        <taxon>Neognathae</taxon>
        <taxon>Galloanserae</taxon>
        <taxon>Anseriformes</taxon>
        <taxon>Anatidae</taxon>
        <taxon>Anatinae</taxon>
        <taxon>Cairina</taxon>
    </lineage>
</organism>
<evidence type="ECO:0000256" key="1">
    <source>
        <dbReference type="ARBA" id="ARBA00004120"/>
    </source>
</evidence>
<evidence type="ECO:0000256" key="3">
    <source>
        <dbReference type="ARBA" id="ARBA00010767"/>
    </source>
</evidence>
<dbReference type="GO" id="GO:0005813">
    <property type="term" value="C:centrosome"/>
    <property type="evidence" value="ECO:0007669"/>
    <property type="project" value="UniProtKB-SubCell"/>
</dbReference>
<feature type="compositionally biased region" description="Low complexity" evidence="10">
    <location>
        <begin position="36"/>
        <end position="47"/>
    </location>
</feature>
<accession>A0A8C3BFL6</accession>
<dbReference type="PANTHER" id="PTHR16299:SF2">
    <property type="entry name" value="CENTROSOMAL PROTEIN KIZUNA"/>
    <property type="match status" value="1"/>
</dbReference>
<feature type="compositionally biased region" description="Polar residues" evidence="10">
    <location>
        <begin position="598"/>
        <end position="611"/>
    </location>
</feature>
<comment type="function">
    <text evidence="8">Centrosomal protein required for establishing a robust mitotic centrosome architecture that can endure the forces that converge on the centrosomes during spindle formation. Required for stabilizing the expanded pericentriolar material around the centriole.</text>
</comment>
<evidence type="ECO:0000256" key="4">
    <source>
        <dbReference type="ARBA" id="ARBA00013872"/>
    </source>
</evidence>
<proteinExistence type="inferred from homology"/>
<keyword evidence="12" id="KW-1185">Reference proteome</keyword>
<comment type="similarity">
    <text evidence="3">Belongs to the kizuna family.</text>
</comment>
<feature type="region of interest" description="Disordered" evidence="10">
    <location>
        <begin position="591"/>
        <end position="670"/>
    </location>
</feature>
<evidence type="ECO:0000256" key="5">
    <source>
        <dbReference type="ARBA" id="ARBA00022490"/>
    </source>
</evidence>
<dbReference type="Proteomes" id="UP000694556">
    <property type="component" value="Chromosome 3"/>
</dbReference>
<keyword evidence="7" id="KW-0966">Cell projection</keyword>
<feature type="compositionally biased region" description="Polar residues" evidence="10">
    <location>
        <begin position="398"/>
        <end position="421"/>
    </location>
</feature>
<evidence type="ECO:0000256" key="2">
    <source>
        <dbReference type="ARBA" id="ARBA00004300"/>
    </source>
</evidence>
<dbReference type="Ensembl" id="ENSCMMT00000004275.1">
    <property type="protein sequence ID" value="ENSCMMP00000003817.1"/>
    <property type="gene ID" value="ENSCMMG00000002433.1"/>
</dbReference>
<feature type="region of interest" description="Disordered" evidence="10">
    <location>
        <begin position="35"/>
        <end position="106"/>
    </location>
</feature>
<evidence type="ECO:0000313" key="11">
    <source>
        <dbReference type="Ensembl" id="ENSCMMP00000003817.1"/>
    </source>
</evidence>
<name>A0A8C3BFL6_CAIMO</name>
<comment type="subcellular location">
    <subcellularLocation>
        <location evidence="1">Cytoplasm</location>
        <location evidence="1">Cytoskeleton</location>
        <location evidence="1">Cilium basal body</location>
    </subcellularLocation>
    <subcellularLocation>
        <location evidence="2">Cytoplasm</location>
        <location evidence="2">Cytoskeleton</location>
        <location evidence="2">Microtubule organizing center</location>
        <location evidence="2">Centrosome</location>
    </subcellularLocation>
</comment>
<dbReference type="InterPro" id="IPR026742">
    <property type="entry name" value="Centrosomal_kizuma"/>
</dbReference>
<feature type="region of interest" description="Disordered" evidence="10">
    <location>
        <begin position="436"/>
        <end position="461"/>
    </location>
</feature>
<evidence type="ECO:0000256" key="8">
    <source>
        <dbReference type="ARBA" id="ARBA00024919"/>
    </source>
</evidence>
<evidence type="ECO:0000256" key="10">
    <source>
        <dbReference type="SAM" id="MobiDB-lite"/>
    </source>
</evidence>
<keyword evidence="6" id="KW-0206">Cytoskeleton</keyword>
<reference evidence="11" key="2">
    <citation type="submission" date="2025-08" db="UniProtKB">
        <authorList>
            <consortium name="Ensembl"/>
        </authorList>
    </citation>
    <scope>IDENTIFICATION</scope>
</reference>
<protein>
    <recommendedName>
        <fullName evidence="4">Centrosomal protein kizuna</fullName>
    </recommendedName>
    <alternativeName>
        <fullName evidence="9">Polo-like kinase 1 substrate 1</fullName>
    </alternativeName>
</protein>
<evidence type="ECO:0000256" key="6">
    <source>
        <dbReference type="ARBA" id="ARBA00023212"/>
    </source>
</evidence>
<feature type="compositionally biased region" description="Gly residues" evidence="10">
    <location>
        <begin position="88"/>
        <end position="99"/>
    </location>
</feature>
<evidence type="ECO:0000256" key="7">
    <source>
        <dbReference type="ARBA" id="ARBA00023273"/>
    </source>
</evidence>
<evidence type="ECO:0000256" key="9">
    <source>
        <dbReference type="ARBA" id="ARBA00031153"/>
    </source>
</evidence>
<feature type="compositionally biased region" description="Basic and acidic residues" evidence="10">
    <location>
        <begin position="642"/>
        <end position="664"/>
    </location>
</feature>
<feature type="region of interest" description="Disordered" evidence="10">
    <location>
        <begin position="690"/>
        <end position="714"/>
    </location>
</feature>